<feature type="region of interest" description="Disordered" evidence="1">
    <location>
        <begin position="1"/>
        <end position="22"/>
    </location>
</feature>
<dbReference type="RefSeq" id="WP_204818614.1">
    <property type="nucleotide sequence ID" value="NZ_JANHOF010000005.1"/>
</dbReference>
<gene>
    <name evidence="3" type="ORF">ACFFJ8_34965</name>
</gene>
<proteinExistence type="predicted"/>
<organism evidence="3 4">
    <name type="scientific">Paenibacillus mendelii</name>
    <dbReference type="NCBI Taxonomy" id="206163"/>
    <lineage>
        <taxon>Bacteria</taxon>
        <taxon>Bacillati</taxon>
        <taxon>Bacillota</taxon>
        <taxon>Bacilli</taxon>
        <taxon>Bacillales</taxon>
        <taxon>Paenibacillaceae</taxon>
        <taxon>Paenibacillus</taxon>
    </lineage>
</organism>
<keyword evidence="2" id="KW-0812">Transmembrane</keyword>
<feature type="transmembrane region" description="Helical" evidence="2">
    <location>
        <begin position="31"/>
        <end position="51"/>
    </location>
</feature>
<reference evidence="3 4" key="1">
    <citation type="submission" date="2024-09" db="EMBL/GenBank/DDBJ databases">
        <authorList>
            <person name="Sun Q."/>
            <person name="Mori K."/>
        </authorList>
    </citation>
    <scope>NUCLEOTIDE SEQUENCE [LARGE SCALE GENOMIC DNA]</scope>
    <source>
        <strain evidence="3 4">CCM 4839</strain>
    </source>
</reference>
<dbReference type="EMBL" id="JBHLVF010000061">
    <property type="protein sequence ID" value="MFC0396538.1"/>
    <property type="molecule type" value="Genomic_DNA"/>
</dbReference>
<evidence type="ECO:0000256" key="1">
    <source>
        <dbReference type="SAM" id="MobiDB-lite"/>
    </source>
</evidence>
<evidence type="ECO:0000313" key="4">
    <source>
        <dbReference type="Proteomes" id="UP001589818"/>
    </source>
</evidence>
<keyword evidence="4" id="KW-1185">Reference proteome</keyword>
<keyword evidence="2" id="KW-0472">Membrane</keyword>
<sequence>MPKVELPQGPAGAGRQSRRSRLWPRGRRGRMALLAAGVCAAIVVVTAIVVASKPALPALSEMQIRMPEQSLFPVYPDAAWSPGGTDANGYAEAASNGKFSLLVDPGTSQIAVRDTRSGYVWRSNPPAEQLEKETVKGLQLSNLQSPFILEYMTTGNTQRNMTNALEPKPDIRYDTFDKGLQASYTYEELQLSFVIQYELTGSGLEVSVPTQGIEENGENYLLAINVLPFFGAVSGTEEEGYMFVPDGPGGLIRFDKKRIAGGVRYDYPIYGDEIANAKSPSIPREQISYPVFGLKRGDHGYAAIVKEGKYSTWIKAVPAGIVSTYHSISANFVYREEYPRKVSRLGAPINTMQKERIHRDRRIEYRLLSGEEADYTGMAHSYRDYLEQSGMLGKPLESVTHVPLQLSVIGGAAKVTSGGLRYVPMTSFKQAEKMAGELASSGVEKLRLIYNGWQQDGFVESERRFPIEAELGGESGAARLIETVQAQGGEVWFADNMAVMDPEQAEVSAKTEGMRGVDGTVVFNRQGKFMLNPGTAVRAAKKTVDTFAALGADGLLLQGPGESVFRDYNSGAALEREDTAYLYNSFLGYVQNRFASAGTVHGNDYALANIDLITELPTSSSYDVIVDETVPFYPIVLHGSIAYTAAPGNLRQMQDEELLRAIEYGAVPYFILTERPSRQLIGTSYDTMLYSSEFAVWKERVAAEYKKFDQLAHVYSLRISDHRKMSEGVFVTTYEDGTEVTVDYQANRFDVAKGAAK</sequence>
<evidence type="ECO:0000313" key="3">
    <source>
        <dbReference type="EMBL" id="MFC0396538.1"/>
    </source>
</evidence>
<accession>A0ABV6JPR7</accession>
<evidence type="ECO:0000256" key="2">
    <source>
        <dbReference type="SAM" id="Phobius"/>
    </source>
</evidence>
<comment type="caution">
    <text evidence="3">The sequence shown here is derived from an EMBL/GenBank/DDBJ whole genome shotgun (WGS) entry which is preliminary data.</text>
</comment>
<protein>
    <submittedName>
        <fullName evidence="3">DUF5696 domain-containing protein</fullName>
    </submittedName>
</protein>
<dbReference type="Proteomes" id="UP001589818">
    <property type="component" value="Unassembled WGS sequence"/>
</dbReference>
<dbReference type="Pfam" id="PF18952">
    <property type="entry name" value="DUF5696"/>
    <property type="match status" value="1"/>
</dbReference>
<name>A0ABV6JPR7_9BACL</name>
<dbReference type="InterPro" id="IPR043751">
    <property type="entry name" value="DUF5696"/>
</dbReference>
<keyword evidence="2" id="KW-1133">Transmembrane helix</keyword>